<name>A0AAE1LLM8_9NEOP</name>
<dbReference type="EMBL" id="JAHWGI010001161">
    <property type="protein sequence ID" value="KAK3924035.1"/>
    <property type="molecule type" value="Genomic_DNA"/>
</dbReference>
<dbReference type="Proteomes" id="UP001219518">
    <property type="component" value="Unassembled WGS sequence"/>
</dbReference>
<accession>A0AAE1LLM8</accession>
<reference evidence="1" key="1">
    <citation type="submission" date="2021-07" db="EMBL/GenBank/DDBJ databases">
        <authorList>
            <person name="Catto M.A."/>
            <person name="Jacobson A."/>
            <person name="Kennedy G."/>
            <person name="Labadie P."/>
            <person name="Hunt B.G."/>
            <person name="Srinivasan R."/>
        </authorList>
    </citation>
    <scope>NUCLEOTIDE SEQUENCE</scope>
    <source>
        <strain evidence="1">PL_HMW_Pooled</strain>
        <tissue evidence="1">Head</tissue>
    </source>
</reference>
<keyword evidence="2" id="KW-1185">Reference proteome</keyword>
<protein>
    <submittedName>
        <fullName evidence="1">Nuclease</fullName>
    </submittedName>
</protein>
<dbReference type="AlphaFoldDB" id="A0AAE1LLM8"/>
<evidence type="ECO:0000313" key="1">
    <source>
        <dbReference type="EMBL" id="KAK3924035.1"/>
    </source>
</evidence>
<evidence type="ECO:0000313" key="2">
    <source>
        <dbReference type="Proteomes" id="UP001219518"/>
    </source>
</evidence>
<sequence>VCDADLRILTTDARFIGSSHNSHVHHESGLDTIMERVRREDNCWLLAYAHLPWLMEPLPQAPPCTPECRYNNLHGKCRKPVERRIGVFRQRS</sequence>
<proteinExistence type="predicted"/>
<comment type="caution">
    <text evidence="1">The sequence shown here is derived from an EMBL/GenBank/DDBJ whole genome shotgun (WGS) entry which is preliminary data.</text>
</comment>
<reference evidence="1" key="2">
    <citation type="journal article" date="2023" name="BMC Genomics">
        <title>Pest status, molecular evolution, and epigenetic factors derived from the genome assembly of Frankliniella fusca, a thysanopteran phytovirus vector.</title>
        <authorList>
            <person name="Catto M.A."/>
            <person name="Labadie P.E."/>
            <person name="Jacobson A.L."/>
            <person name="Kennedy G.G."/>
            <person name="Srinivasan R."/>
            <person name="Hunt B.G."/>
        </authorList>
    </citation>
    <scope>NUCLEOTIDE SEQUENCE</scope>
    <source>
        <strain evidence="1">PL_HMW_Pooled</strain>
    </source>
</reference>
<feature type="non-terminal residue" evidence="1">
    <location>
        <position position="92"/>
    </location>
</feature>
<gene>
    <name evidence="1" type="ORF">KUF71_002365</name>
</gene>
<organism evidence="1 2">
    <name type="scientific">Frankliniella fusca</name>
    <dbReference type="NCBI Taxonomy" id="407009"/>
    <lineage>
        <taxon>Eukaryota</taxon>
        <taxon>Metazoa</taxon>
        <taxon>Ecdysozoa</taxon>
        <taxon>Arthropoda</taxon>
        <taxon>Hexapoda</taxon>
        <taxon>Insecta</taxon>
        <taxon>Pterygota</taxon>
        <taxon>Neoptera</taxon>
        <taxon>Paraneoptera</taxon>
        <taxon>Thysanoptera</taxon>
        <taxon>Terebrantia</taxon>
        <taxon>Thripoidea</taxon>
        <taxon>Thripidae</taxon>
        <taxon>Frankliniella</taxon>
    </lineage>
</organism>